<comment type="caution">
    <text evidence="1">The sequence shown here is derived from an EMBL/GenBank/DDBJ whole genome shotgun (WGS) entry which is preliminary data.</text>
</comment>
<evidence type="ECO:0000313" key="2">
    <source>
        <dbReference type="Proteomes" id="UP001054837"/>
    </source>
</evidence>
<organism evidence="1 2">
    <name type="scientific">Caerostris darwini</name>
    <dbReference type="NCBI Taxonomy" id="1538125"/>
    <lineage>
        <taxon>Eukaryota</taxon>
        <taxon>Metazoa</taxon>
        <taxon>Ecdysozoa</taxon>
        <taxon>Arthropoda</taxon>
        <taxon>Chelicerata</taxon>
        <taxon>Arachnida</taxon>
        <taxon>Araneae</taxon>
        <taxon>Araneomorphae</taxon>
        <taxon>Entelegynae</taxon>
        <taxon>Araneoidea</taxon>
        <taxon>Araneidae</taxon>
        <taxon>Caerostris</taxon>
    </lineage>
</organism>
<accession>A0AAV4N8Q0</accession>
<protein>
    <submittedName>
        <fullName evidence="1">Uncharacterized protein</fullName>
    </submittedName>
</protein>
<sequence length="123" mass="13704">MCWEEVPVNVSSANVKERRVVKQLEENKSSKCQKDGKKTSGVLSLLGFFQPGWLGKKTPPCYREGSALATEIKTYDQCGKSARNGARKNAFVSDRRRINCCVADKKTVKVKNSFCVGEVQREG</sequence>
<keyword evidence="2" id="KW-1185">Reference proteome</keyword>
<dbReference type="Proteomes" id="UP001054837">
    <property type="component" value="Unassembled WGS sequence"/>
</dbReference>
<gene>
    <name evidence="1" type="ORF">CDAR_590711</name>
</gene>
<reference evidence="1 2" key="1">
    <citation type="submission" date="2021-06" db="EMBL/GenBank/DDBJ databases">
        <title>Caerostris darwini draft genome.</title>
        <authorList>
            <person name="Kono N."/>
            <person name="Arakawa K."/>
        </authorList>
    </citation>
    <scope>NUCLEOTIDE SEQUENCE [LARGE SCALE GENOMIC DNA]</scope>
</reference>
<proteinExistence type="predicted"/>
<dbReference type="AlphaFoldDB" id="A0AAV4N8Q0"/>
<evidence type="ECO:0000313" key="1">
    <source>
        <dbReference type="EMBL" id="GIX81077.1"/>
    </source>
</evidence>
<dbReference type="EMBL" id="BPLQ01001358">
    <property type="protein sequence ID" value="GIX81077.1"/>
    <property type="molecule type" value="Genomic_DNA"/>
</dbReference>
<name>A0AAV4N8Q0_9ARAC</name>